<organism evidence="1 2">
    <name type="scientific">Flagellimonas maritima</name>
    <dbReference type="NCBI Taxonomy" id="1383885"/>
    <lineage>
        <taxon>Bacteria</taxon>
        <taxon>Pseudomonadati</taxon>
        <taxon>Bacteroidota</taxon>
        <taxon>Flavobacteriia</taxon>
        <taxon>Flavobacteriales</taxon>
        <taxon>Flavobacteriaceae</taxon>
        <taxon>Flagellimonas</taxon>
    </lineage>
</organism>
<dbReference type="SUPFAM" id="SSF89095">
    <property type="entry name" value="GatB/YqeY motif"/>
    <property type="match status" value="1"/>
</dbReference>
<dbReference type="KEGG" id="spon:HME9304_02311"/>
<gene>
    <name evidence="1" type="ORF">HME9304_02311</name>
</gene>
<sequence length="150" mass="16164">MSLQEQVMTEMKAAMKAKDTVALESLRAIKSAILLAKTDKGSGGELSEEDEVKLVQKLVKQRKDSAAIFSEQGRDDLAAPELAQVAVIEKFLPEQLTEEEIEKVVVQTIDNIGASGMQDMGKVMGIVSKELAGQADGKTISTIVRTKLSS</sequence>
<dbReference type="Gene3D" id="1.10.1510.10">
    <property type="entry name" value="Uncharacterised protein YqeY/AIM41 PF09424, N-terminal domain"/>
    <property type="match status" value="1"/>
</dbReference>
<protein>
    <recommendedName>
        <fullName evidence="3">GatB/YqeY domain-containing protein</fullName>
    </recommendedName>
</protein>
<evidence type="ECO:0000313" key="1">
    <source>
        <dbReference type="EMBL" id="AWX45299.1"/>
    </source>
</evidence>
<evidence type="ECO:0000313" key="2">
    <source>
        <dbReference type="Proteomes" id="UP000248536"/>
    </source>
</evidence>
<dbReference type="EMBL" id="CP030104">
    <property type="protein sequence ID" value="AWX45299.1"/>
    <property type="molecule type" value="Genomic_DNA"/>
</dbReference>
<dbReference type="OrthoDB" id="9788127at2"/>
<accession>A0A2Z4LU78</accession>
<reference evidence="1 2" key="1">
    <citation type="submission" date="2018-06" db="EMBL/GenBank/DDBJ databases">
        <title>Spongiibacterium sp. HME9304 Genome sequencing and assembly.</title>
        <authorList>
            <person name="Kang H."/>
            <person name="Kim H."/>
            <person name="Joh K."/>
        </authorList>
    </citation>
    <scope>NUCLEOTIDE SEQUENCE [LARGE SCALE GENOMIC DNA]</scope>
    <source>
        <strain evidence="1 2">HME9304</strain>
    </source>
</reference>
<evidence type="ECO:0008006" key="3">
    <source>
        <dbReference type="Google" id="ProtNLM"/>
    </source>
</evidence>
<dbReference type="InterPro" id="IPR003789">
    <property type="entry name" value="Asn/Gln_tRNA_amidoTrase-B-like"/>
</dbReference>
<dbReference type="PANTHER" id="PTHR28055:SF1">
    <property type="entry name" value="ALTERED INHERITANCE OF MITOCHONDRIA PROTEIN 41, MITOCHONDRIAL"/>
    <property type="match status" value="1"/>
</dbReference>
<dbReference type="AlphaFoldDB" id="A0A2Z4LU78"/>
<dbReference type="GO" id="GO:0016884">
    <property type="term" value="F:carbon-nitrogen ligase activity, with glutamine as amido-N-donor"/>
    <property type="evidence" value="ECO:0007669"/>
    <property type="project" value="InterPro"/>
</dbReference>
<dbReference type="InterPro" id="IPR023168">
    <property type="entry name" value="GatB_Yqey_C_2"/>
</dbReference>
<dbReference type="Gene3D" id="1.10.10.410">
    <property type="match status" value="1"/>
</dbReference>
<dbReference type="InterPro" id="IPR019004">
    <property type="entry name" value="YqeY/Aim41"/>
</dbReference>
<dbReference type="InterPro" id="IPR042184">
    <property type="entry name" value="YqeY/Aim41_N"/>
</dbReference>
<name>A0A2Z4LU78_9FLAO</name>
<dbReference type="PANTHER" id="PTHR28055">
    <property type="entry name" value="ALTERED INHERITANCE OF MITOCHONDRIA PROTEIN 41, MITOCHONDRIAL"/>
    <property type="match status" value="1"/>
</dbReference>
<dbReference type="RefSeq" id="WP_112378704.1">
    <property type="nucleotide sequence ID" value="NZ_CP030104.1"/>
</dbReference>
<keyword evidence="2" id="KW-1185">Reference proteome</keyword>
<dbReference type="Pfam" id="PF09424">
    <property type="entry name" value="YqeY"/>
    <property type="match status" value="1"/>
</dbReference>
<proteinExistence type="predicted"/>
<dbReference type="Proteomes" id="UP000248536">
    <property type="component" value="Chromosome"/>
</dbReference>